<dbReference type="OrthoDB" id="191139at2759"/>
<name>A0A8T9CA50_9HELO</name>
<dbReference type="Gene3D" id="3.40.50.720">
    <property type="entry name" value="NAD(P)-binding Rossmann-like Domain"/>
    <property type="match status" value="1"/>
</dbReference>
<evidence type="ECO:0000256" key="2">
    <source>
        <dbReference type="ARBA" id="ARBA00022857"/>
    </source>
</evidence>
<dbReference type="Proteomes" id="UP000469558">
    <property type="component" value="Unassembled WGS sequence"/>
</dbReference>
<proteinExistence type="inferred from homology"/>
<accession>A0A8T9CA50</accession>
<dbReference type="PANTHER" id="PTHR24320:SF236">
    <property type="entry name" value="SHORT-CHAIN DEHYDROGENASE-RELATED"/>
    <property type="match status" value="1"/>
</dbReference>
<evidence type="ECO:0000313" key="5">
    <source>
        <dbReference type="Proteomes" id="UP000469558"/>
    </source>
</evidence>
<dbReference type="Pfam" id="PF00106">
    <property type="entry name" value="adh_short"/>
    <property type="match status" value="1"/>
</dbReference>
<comment type="caution">
    <text evidence="4">The sequence shown here is derived from an EMBL/GenBank/DDBJ whole genome shotgun (WGS) entry which is preliminary data.</text>
</comment>
<dbReference type="SUPFAM" id="SSF51735">
    <property type="entry name" value="NAD(P)-binding Rossmann-fold domains"/>
    <property type="match status" value="1"/>
</dbReference>
<dbReference type="InterPro" id="IPR002347">
    <property type="entry name" value="SDR_fam"/>
</dbReference>
<evidence type="ECO:0000256" key="3">
    <source>
        <dbReference type="ARBA" id="ARBA00023002"/>
    </source>
</evidence>
<dbReference type="AlphaFoldDB" id="A0A8T9CA50"/>
<dbReference type="PRINTS" id="PR00081">
    <property type="entry name" value="GDHRDH"/>
</dbReference>
<comment type="similarity">
    <text evidence="1">Belongs to the short-chain dehydrogenases/reductases (SDR) family.</text>
</comment>
<sequence length="328" mass="35467">MAISKLSAIFPPAPTFTDKHLPSLAGKVYIVTGAASGVGYQLAKILYKAGGTVYIAARSASRCSGAIIKLQNEVTEKSAGNLESMIIDLSDLRTVKPAVEAFLAKETRLDVLVHNAAVMTPPAGSKDKLGHDLEIGTNDLAPYLLTLLLEPILIKTATTEGLSQGSVRIVWVTSMLVGGPIPENGMKFDKDGIPVYLPKFMENYFQSKIGVAWLADKFAKRLGDKGVLSISLHPGLMLTELQRNSPAMMRWTMGLMFKPPVYGAYSELYAGFSPAVRMEHNGGHTIAWGRNADLPGDVLKGLKSTKEGGSGVAQIFFDYCDREIKEYL</sequence>
<keyword evidence="2" id="KW-0521">NADP</keyword>
<keyword evidence="3" id="KW-0560">Oxidoreductase</keyword>
<evidence type="ECO:0000256" key="1">
    <source>
        <dbReference type="ARBA" id="ARBA00006484"/>
    </source>
</evidence>
<evidence type="ECO:0000313" key="4">
    <source>
        <dbReference type="EMBL" id="TVY81347.1"/>
    </source>
</evidence>
<dbReference type="EMBL" id="QGMK01000495">
    <property type="protein sequence ID" value="TVY81347.1"/>
    <property type="molecule type" value="Genomic_DNA"/>
</dbReference>
<dbReference type="GO" id="GO:0016491">
    <property type="term" value="F:oxidoreductase activity"/>
    <property type="evidence" value="ECO:0007669"/>
    <property type="project" value="UniProtKB-KW"/>
</dbReference>
<organism evidence="4 5">
    <name type="scientific">Lachnellula suecica</name>
    <dbReference type="NCBI Taxonomy" id="602035"/>
    <lineage>
        <taxon>Eukaryota</taxon>
        <taxon>Fungi</taxon>
        <taxon>Dikarya</taxon>
        <taxon>Ascomycota</taxon>
        <taxon>Pezizomycotina</taxon>
        <taxon>Leotiomycetes</taxon>
        <taxon>Helotiales</taxon>
        <taxon>Lachnaceae</taxon>
        <taxon>Lachnellula</taxon>
    </lineage>
</organism>
<gene>
    <name evidence="4" type="ORF">LSUE1_G003741</name>
</gene>
<keyword evidence="5" id="KW-1185">Reference proteome</keyword>
<protein>
    <submittedName>
        <fullName evidence="4">Putative oxidoreductase</fullName>
    </submittedName>
</protein>
<dbReference type="PANTHER" id="PTHR24320">
    <property type="entry name" value="RETINOL DEHYDROGENASE"/>
    <property type="match status" value="1"/>
</dbReference>
<reference evidence="4 5" key="1">
    <citation type="submission" date="2018-05" db="EMBL/GenBank/DDBJ databases">
        <title>Genome sequencing and assembly of the regulated plant pathogen Lachnellula willkommii and related sister species for the development of diagnostic species identification markers.</title>
        <authorList>
            <person name="Giroux E."/>
            <person name="Bilodeau G."/>
        </authorList>
    </citation>
    <scope>NUCLEOTIDE SEQUENCE [LARGE SCALE GENOMIC DNA]</scope>
    <source>
        <strain evidence="4 5">CBS 268.59</strain>
    </source>
</reference>
<dbReference type="InterPro" id="IPR036291">
    <property type="entry name" value="NAD(P)-bd_dom_sf"/>
</dbReference>